<keyword evidence="3" id="KW-0804">Transcription</keyword>
<dbReference type="SMART" id="SM00354">
    <property type="entry name" value="HTH_LACI"/>
    <property type="match status" value="1"/>
</dbReference>
<reference evidence="5 6" key="1">
    <citation type="submission" date="2019-07" db="EMBL/GenBank/DDBJ databases">
        <title>Genome sequencing of Parabacteroides distasonis iSURF_7.</title>
        <authorList>
            <person name="Degefu H.N."/>
            <person name="Ruoff K.L."/>
            <person name="Price C.E."/>
            <person name="Valls R.A."/>
            <person name="O'Toole G.A."/>
        </authorList>
    </citation>
    <scope>NUCLEOTIDE SEQUENCE [LARGE SCALE GENOMIC DNA]</scope>
    <source>
        <strain evidence="5 6">CFPLTA003_1B</strain>
    </source>
</reference>
<keyword evidence="1" id="KW-0805">Transcription regulation</keyword>
<dbReference type="Pfam" id="PF00356">
    <property type="entry name" value="LacI"/>
    <property type="match status" value="1"/>
</dbReference>
<dbReference type="SUPFAM" id="SSF53822">
    <property type="entry name" value="Periplasmic binding protein-like I"/>
    <property type="match status" value="1"/>
</dbReference>
<comment type="caution">
    <text evidence="5">The sequence shown here is derived from an EMBL/GenBank/DDBJ whole genome shotgun (WGS) entry which is preliminary data.</text>
</comment>
<evidence type="ECO:0000259" key="4">
    <source>
        <dbReference type="PROSITE" id="PS50932"/>
    </source>
</evidence>
<dbReference type="GO" id="GO:0000976">
    <property type="term" value="F:transcription cis-regulatory region binding"/>
    <property type="evidence" value="ECO:0007669"/>
    <property type="project" value="TreeGrafter"/>
</dbReference>
<dbReference type="CDD" id="cd06267">
    <property type="entry name" value="PBP1_LacI_sugar_binding-like"/>
    <property type="match status" value="1"/>
</dbReference>
<evidence type="ECO:0000256" key="3">
    <source>
        <dbReference type="ARBA" id="ARBA00023163"/>
    </source>
</evidence>
<dbReference type="PANTHER" id="PTHR30146">
    <property type="entry name" value="LACI-RELATED TRANSCRIPTIONAL REPRESSOR"/>
    <property type="match status" value="1"/>
</dbReference>
<dbReference type="Pfam" id="PF00532">
    <property type="entry name" value="Peripla_BP_1"/>
    <property type="match status" value="1"/>
</dbReference>
<dbReference type="RefSeq" id="WP_146374779.1">
    <property type="nucleotide sequence ID" value="NZ_VOHW01000001.1"/>
</dbReference>
<dbReference type="InterPro" id="IPR028082">
    <property type="entry name" value="Peripla_BP_I"/>
</dbReference>
<proteinExistence type="predicted"/>
<dbReference type="InterPro" id="IPR010982">
    <property type="entry name" value="Lambda_DNA-bd_dom_sf"/>
</dbReference>
<evidence type="ECO:0000313" key="5">
    <source>
        <dbReference type="EMBL" id="TWV64333.1"/>
    </source>
</evidence>
<dbReference type="GO" id="GO:0003700">
    <property type="term" value="F:DNA-binding transcription factor activity"/>
    <property type="evidence" value="ECO:0007669"/>
    <property type="project" value="TreeGrafter"/>
</dbReference>
<dbReference type="PANTHER" id="PTHR30146:SF109">
    <property type="entry name" value="HTH-TYPE TRANSCRIPTIONAL REGULATOR GALS"/>
    <property type="match status" value="1"/>
</dbReference>
<dbReference type="PROSITE" id="PS50932">
    <property type="entry name" value="HTH_LACI_2"/>
    <property type="match status" value="1"/>
</dbReference>
<dbReference type="AlphaFoldDB" id="A0A5C6KND1"/>
<keyword evidence="2" id="KW-0238">DNA-binding</keyword>
<dbReference type="SUPFAM" id="SSF47413">
    <property type="entry name" value="lambda repressor-like DNA-binding domains"/>
    <property type="match status" value="1"/>
</dbReference>
<accession>A0A5C6KND1</accession>
<organism evidence="5 6">
    <name type="scientific">Parabacteroides distasonis</name>
    <dbReference type="NCBI Taxonomy" id="823"/>
    <lineage>
        <taxon>Bacteria</taxon>
        <taxon>Pseudomonadati</taxon>
        <taxon>Bacteroidota</taxon>
        <taxon>Bacteroidia</taxon>
        <taxon>Bacteroidales</taxon>
        <taxon>Tannerellaceae</taxon>
        <taxon>Parabacteroides</taxon>
    </lineage>
</organism>
<dbReference type="InterPro" id="IPR001761">
    <property type="entry name" value="Peripla_BP/Lac1_sug-bd_dom"/>
</dbReference>
<feature type="domain" description="HTH lacI-type" evidence="4">
    <location>
        <begin position="4"/>
        <end position="58"/>
    </location>
</feature>
<dbReference type="EMBL" id="VOHW01000001">
    <property type="protein sequence ID" value="TWV64333.1"/>
    <property type="molecule type" value="Genomic_DNA"/>
</dbReference>
<gene>
    <name evidence="5" type="ORF">FSA05_01565</name>
</gene>
<dbReference type="Gene3D" id="1.10.260.40">
    <property type="entry name" value="lambda repressor-like DNA-binding domains"/>
    <property type="match status" value="1"/>
</dbReference>
<dbReference type="Gene3D" id="3.40.50.2300">
    <property type="match status" value="2"/>
</dbReference>
<dbReference type="InterPro" id="IPR000843">
    <property type="entry name" value="HTH_LacI"/>
</dbReference>
<evidence type="ECO:0000256" key="1">
    <source>
        <dbReference type="ARBA" id="ARBA00023015"/>
    </source>
</evidence>
<name>A0A5C6KND1_PARDI</name>
<sequence>MKHITIKDIAEALCLSTSTVSRALSDDKNIRRETKEKVLTTARQLGYNPNPVALNLKYGRTNTIGVIVPEMTTPFAAEVINGIQEILYPEGLKVIIAQSNEDPLTERENLHLMERFRVDGIIISLCHQSENQDEYIRIQRQGTPLVFFDRIPGNLDVSKVRVDDYAKSFFLVEHLIRSGRKRIAHIQAPSYLHNATERAKGYKDALAKFHIPYDDSLVIKTGVTIENGKEAARYLLASQVSFDAIFAFTDTLAIGAMNELRERHVRIPEEVAIASFSGTILSTIVNPQLTTVEQPLREMGHVAAELVLEKIRRPSAPNRTVVLDACIKLRASTETDSSPDKTERL</sequence>
<protein>
    <submittedName>
        <fullName evidence="5">LacI family transcriptional regulator</fullName>
    </submittedName>
</protein>
<evidence type="ECO:0000313" key="6">
    <source>
        <dbReference type="Proteomes" id="UP000315827"/>
    </source>
</evidence>
<dbReference type="CDD" id="cd01392">
    <property type="entry name" value="HTH_LacI"/>
    <property type="match status" value="1"/>
</dbReference>
<dbReference type="Proteomes" id="UP000315827">
    <property type="component" value="Unassembled WGS sequence"/>
</dbReference>
<evidence type="ECO:0000256" key="2">
    <source>
        <dbReference type="ARBA" id="ARBA00023125"/>
    </source>
</evidence>